<dbReference type="EMBL" id="LWBR01000079">
    <property type="protein sequence ID" value="KZN94610.1"/>
    <property type="molecule type" value="Genomic_DNA"/>
</dbReference>
<dbReference type="STRING" id="33936.AZI98_18070"/>
<accession>A0A167YW31</accession>
<reference evidence="2 3" key="1">
    <citation type="submission" date="2016-04" db="EMBL/GenBank/DDBJ databases">
        <title>Draft genome sequence of Aeribacillus pallidus 8m3 from petroleum reservoir.</title>
        <authorList>
            <person name="Poltaraus A.B."/>
            <person name="Nazina T.N."/>
            <person name="Tourova T.P."/>
            <person name="Malakho S.M."/>
            <person name="Korshunova A.V."/>
            <person name="Sokolova D.S."/>
        </authorList>
    </citation>
    <scope>NUCLEOTIDE SEQUENCE [LARGE SCALE GENOMIC DNA]</scope>
    <source>
        <strain evidence="2 3">8m3</strain>
    </source>
</reference>
<proteinExistence type="predicted"/>
<dbReference type="OrthoDB" id="2364857at2"/>
<feature type="domain" description="DUF6884" evidence="1">
    <location>
        <begin position="5"/>
        <end position="135"/>
    </location>
</feature>
<dbReference type="InterPro" id="IPR049251">
    <property type="entry name" value="DUF6884"/>
</dbReference>
<gene>
    <name evidence="2" type="ORF">AZI98_18070</name>
</gene>
<evidence type="ECO:0000259" key="1">
    <source>
        <dbReference type="Pfam" id="PF21818"/>
    </source>
</evidence>
<dbReference type="Proteomes" id="UP000076476">
    <property type="component" value="Unassembled WGS sequence"/>
</dbReference>
<evidence type="ECO:0000313" key="3">
    <source>
        <dbReference type="Proteomes" id="UP000076476"/>
    </source>
</evidence>
<keyword evidence="3" id="KW-1185">Reference proteome</keyword>
<dbReference type="RefSeq" id="WP_063389636.1">
    <property type="nucleotide sequence ID" value="NZ_LVHY01000130.1"/>
</dbReference>
<dbReference type="AlphaFoldDB" id="A0A167YW31"/>
<sequence length="153" mass="17529">MRRICVIPCGTKKVWDKEPSAGAVSAEKAYIGVFHRLCQAYAKKFFDEWVILSAKHGFLRPNDFVPGPYNVSFSMKKHPELMTINQLKEQAVEKNLLDVDDIVLLGGKKFRPYIEQVFTNKTAFHYPLSDCKGIGFMQQKLKQAIDFGQEIQE</sequence>
<accession>A0A161YX51</accession>
<dbReference type="Pfam" id="PF21818">
    <property type="entry name" value="DUF6884"/>
    <property type="match status" value="1"/>
</dbReference>
<organism evidence="2 3">
    <name type="scientific">Aeribacillus pallidus</name>
    <dbReference type="NCBI Taxonomy" id="33936"/>
    <lineage>
        <taxon>Bacteria</taxon>
        <taxon>Bacillati</taxon>
        <taxon>Bacillota</taxon>
        <taxon>Bacilli</taxon>
        <taxon>Bacillales</taxon>
        <taxon>Bacillaceae</taxon>
        <taxon>Aeribacillus</taxon>
    </lineage>
</organism>
<comment type="caution">
    <text evidence="2">The sequence shown here is derived from an EMBL/GenBank/DDBJ whole genome shotgun (WGS) entry which is preliminary data.</text>
</comment>
<protein>
    <recommendedName>
        <fullName evidence="1">DUF6884 domain-containing protein</fullName>
    </recommendedName>
</protein>
<name>A0A167YW31_9BACI</name>
<evidence type="ECO:0000313" key="2">
    <source>
        <dbReference type="EMBL" id="KZN94610.1"/>
    </source>
</evidence>